<protein>
    <submittedName>
        <fullName evidence="3">Uncharacterized protein</fullName>
    </submittedName>
</protein>
<dbReference type="Proteomes" id="UP000003157">
    <property type="component" value="Unassembled WGS sequence"/>
</dbReference>
<feature type="coiled-coil region" evidence="1">
    <location>
        <begin position="54"/>
        <end position="81"/>
    </location>
</feature>
<dbReference type="AlphaFoldDB" id="E7GEL7"/>
<evidence type="ECO:0000256" key="2">
    <source>
        <dbReference type="SAM" id="SignalP"/>
    </source>
</evidence>
<feature type="chain" id="PRO_5003218388" evidence="2">
    <location>
        <begin position="30"/>
        <end position="295"/>
    </location>
</feature>
<reference evidence="3 4" key="1">
    <citation type="submission" date="2010-12" db="EMBL/GenBank/DDBJ databases">
        <title>The Genome Sequence of Coprobacillus sp. strain 29_1.</title>
        <authorList>
            <consortium name="The Broad Institute Genome Sequencing Platform"/>
            <person name="Earl A."/>
            <person name="Ward D."/>
            <person name="Feldgarden M."/>
            <person name="Gevers D."/>
            <person name="Daigneault M."/>
            <person name="Sibley C.D."/>
            <person name="White A."/>
            <person name="Strauss J."/>
            <person name="Allen-Vercoe E."/>
            <person name="Young S.K."/>
            <person name="Zeng Q."/>
            <person name="Gargeya S."/>
            <person name="Fitzgerald M."/>
            <person name="Haas B."/>
            <person name="Abouelleil A."/>
            <person name="Alvarado L."/>
            <person name="Arachchi H.M."/>
            <person name="Berlin A."/>
            <person name="Brown A."/>
            <person name="Chapman S.B."/>
            <person name="Chen Z."/>
            <person name="Dunbar C."/>
            <person name="Freedman E."/>
            <person name="Gearin G."/>
            <person name="Gellesch M."/>
            <person name="Goldberg J."/>
            <person name="Griggs A."/>
            <person name="Gujja S."/>
            <person name="Heilman E."/>
            <person name="Heiman D."/>
            <person name="Howarth C."/>
            <person name="Larson L."/>
            <person name="Lui A."/>
            <person name="MacDonald P.J.P."/>
            <person name="Mehta T."/>
            <person name="Montmayeur A."/>
            <person name="Murphy C."/>
            <person name="Neiman D."/>
            <person name="Pearson M."/>
            <person name="Priest M."/>
            <person name="Roberts A."/>
            <person name="Saif S."/>
            <person name="Shea T."/>
            <person name="Shenoy N."/>
            <person name="Sisk P."/>
            <person name="Stolte C."/>
            <person name="Sykes S."/>
            <person name="White J."/>
            <person name="Yandava C."/>
            <person name="Nusbaum C."/>
            <person name="Birren B."/>
        </authorList>
    </citation>
    <scope>NUCLEOTIDE SEQUENCE [LARGE SCALE GENOMIC DNA]</scope>
    <source>
        <strain evidence="3 4">29_1</strain>
    </source>
</reference>
<organism evidence="3 4">
    <name type="scientific">Coprobacillus cateniformis</name>
    <dbReference type="NCBI Taxonomy" id="100884"/>
    <lineage>
        <taxon>Bacteria</taxon>
        <taxon>Bacillati</taxon>
        <taxon>Bacillota</taxon>
        <taxon>Erysipelotrichia</taxon>
        <taxon>Erysipelotrichales</taxon>
        <taxon>Coprobacillaceae</taxon>
        <taxon>Coprobacillus</taxon>
    </lineage>
</organism>
<dbReference type="SUPFAM" id="SSF64518">
    <property type="entry name" value="Phase 1 flagellin"/>
    <property type="match status" value="1"/>
</dbReference>
<comment type="caution">
    <text evidence="3">The sequence shown here is derived from an EMBL/GenBank/DDBJ whole genome shotgun (WGS) entry which is preliminary data.</text>
</comment>
<dbReference type="eggNOG" id="ENOG5033MZX">
    <property type="taxonomic scope" value="Bacteria"/>
</dbReference>
<feature type="signal peptide" evidence="2">
    <location>
        <begin position="1"/>
        <end position="29"/>
    </location>
</feature>
<sequence length="295" mass="32927">MKNKKIFKNFISISLSILLGLCFIYPVSAAEPAGETYNEFDMIMQEMNDAKRFRSKGNVNLQKAQESLQELKEHIYKMKEKPIEELRAANYTDSQIKSIQNYDGSDEMTRAASSTITRNKTQFLIKKYNSSTDRTNAKVYITYTMNGVPSPNLRATIAAGLNDGGNWFDSAKGNLVVKYRSYYNGGYHYTEDNLIGRTASNSTGARNFDFELHHNINGYAYYANTLTLNFEASRQGRIQVVTCVNSFSRITVGPSSAGFSLSVSGLSFSISGGISRQTIDFSAFDSYQSGFPYGS</sequence>
<name>E7GEL7_9FIRM</name>
<evidence type="ECO:0000256" key="1">
    <source>
        <dbReference type="SAM" id="Coils"/>
    </source>
</evidence>
<dbReference type="STRING" id="100884.GCA_000269565_03831"/>
<evidence type="ECO:0000313" key="3">
    <source>
        <dbReference type="EMBL" id="EFW03468.1"/>
    </source>
</evidence>
<evidence type="ECO:0000313" key="4">
    <source>
        <dbReference type="Proteomes" id="UP000003157"/>
    </source>
</evidence>
<keyword evidence="1" id="KW-0175">Coiled coil</keyword>
<dbReference type="HOGENOM" id="CLU_942373_0_0_9"/>
<keyword evidence="4" id="KW-1185">Reference proteome</keyword>
<gene>
    <name evidence="3" type="ORF">HMPREF9488_03159</name>
</gene>
<keyword evidence="2" id="KW-0732">Signal</keyword>
<dbReference type="GeneID" id="78231568"/>
<dbReference type="RefSeq" id="WP_008790241.1">
    <property type="nucleotide sequence ID" value="NZ_AKCB01000004.1"/>
</dbReference>
<dbReference type="EMBL" id="ADKX01000046">
    <property type="protein sequence ID" value="EFW03468.1"/>
    <property type="molecule type" value="Genomic_DNA"/>
</dbReference>
<accession>E7GEL7</accession>
<proteinExistence type="predicted"/>
<dbReference type="OrthoDB" id="3036075at2"/>